<dbReference type="EMBL" id="JAGPXC010000005">
    <property type="protein sequence ID" value="KAH6653395.1"/>
    <property type="molecule type" value="Genomic_DNA"/>
</dbReference>
<gene>
    <name evidence="1" type="ORF">BKA67DRAFT_537080</name>
</gene>
<comment type="caution">
    <text evidence="1">The sequence shown here is derived from an EMBL/GenBank/DDBJ whole genome shotgun (WGS) entry which is preliminary data.</text>
</comment>
<protein>
    <submittedName>
        <fullName evidence="1">Uncharacterized protein</fullName>
    </submittedName>
</protein>
<dbReference type="GeneID" id="70129145"/>
<reference evidence="1" key="1">
    <citation type="journal article" date="2021" name="Nat. Commun.">
        <title>Genetic determinants of endophytism in the Arabidopsis root mycobiome.</title>
        <authorList>
            <person name="Mesny F."/>
            <person name="Miyauchi S."/>
            <person name="Thiergart T."/>
            <person name="Pickel B."/>
            <person name="Atanasova L."/>
            <person name="Karlsson M."/>
            <person name="Huettel B."/>
            <person name="Barry K.W."/>
            <person name="Haridas S."/>
            <person name="Chen C."/>
            <person name="Bauer D."/>
            <person name="Andreopoulos W."/>
            <person name="Pangilinan J."/>
            <person name="LaButti K."/>
            <person name="Riley R."/>
            <person name="Lipzen A."/>
            <person name="Clum A."/>
            <person name="Drula E."/>
            <person name="Henrissat B."/>
            <person name="Kohler A."/>
            <person name="Grigoriev I.V."/>
            <person name="Martin F.M."/>
            <person name="Hacquard S."/>
        </authorList>
    </citation>
    <scope>NUCLEOTIDE SEQUENCE</scope>
    <source>
        <strain evidence="1">MPI-SDFR-AT-0073</strain>
    </source>
</reference>
<dbReference type="Proteomes" id="UP000758603">
    <property type="component" value="Unassembled WGS sequence"/>
</dbReference>
<sequence length="115" mass="13543">MYQRFDCLYSRLFWDRTILVILRTPLHGGVYHYQARCRQSGNCPRIFRDVVQMIFMRFKGRPPASAEAESLKNQSARYTEFCVQRIMSGYGDNGYTVLELPILINAWIESTCEYI</sequence>
<dbReference type="AlphaFoldDB" id="A0A9P8UJJ1"/>
<evidence type="ECO:0000313" key="1">
    <source>
        <dbReference type="EMBL" id="KAH6653395.1"/>
    </source>
</evidence>
<dbReference type="RefSeq" id="XP_045957672.1">
    <property type="nucleotide sequence ID" value="XM_046100253.1"/>
</dbReference>
<keyword evidence="2" id="KW-1185">Reference proteome</keyword>
<organism evidence="1 2">
    <name type="scientific">Truncatella angustata</name>
    <dbReference type="NCBI Taxonomy" id="152316"/>
    <lineage>
        <taxon>Eukaryota</taxon>
        <taxon>Fungi</taxon>
        <taxon>Dikarya</taxon>
        <taxon>Ascomycota</taxon>
        <taxon>Pezizomycotina</taxon>
        <taxon>Sordariomycetes</taxon>
        <taxon>Xylariomycetidae</taxon>
        <taxon>Amphisphaeriales</taxon>
        <taxon>Sporocadaceae</taxon>
        <taxon>Truncatella</taxon>
    </lineage>
</organism>
<proteinExistence type="predicted"/>
<name>A0A9P8UJJ1_9PEZI</name>
<accession>A0A9P8UJJ1</accession>
<evidence type="ECO:0000313" key="2">
    <source>
        <dbReference type="Proteomes" id="UP000758603"/>
    </source>
</evidence>